<feature type="transmembrane region" description="Helical" evidence="1">
    <location>
        <begin position="21"/>
        <end position="42"/>
    </location>
</feature>
<protein>
    <submittedName>
        <fullName evidence="6">Bacteriocin</fullName>
    </submittedName>
</protein>
<keyword evidence="1" id="KW-0812">Transmembrane</keyword>
<organism evidence="2 7">
    <name type="scientific">Streptococcus gallolyticus</name>
    <dbReference type="NCBI Taxonomy" id="315405"/>
    <lineage>
        <taxon>Bacteria</taxon>
        <taxon>Bacillati</taxon>
        <taxon>Bacillota</taxon>
        <taxon>Bacilli</taxon>
        <taxon>Lactobacillales</taxon>
        <taxon>Streptococcaceae</taxon>
        <taxon>Streptococcus</taxon>
    </lineage>
</organism>
<evidence type="ECO:0000313" key="6">
    <source>
        <dbReference type="EMBL" id="SQG80434.1"/>
    </source>
</evidence>
<accession>A0A060RHV0</accession>
<dbReference type="AlphaFoldDB" id="A0A060RHV0"/>
<evidence type="ECO:0000313" key="8">
    <source>
        <dbReference type="Proteomes" id="UP000070198"/>
    </source>
</evidence>
<dbReference type="EMBL" id="CCBC010000195">
    <property type="protein sequence ID" value="CDO18520.1"/>
    <property type="molecule type" value="Genomic_DNA"/>
</dbReference>
<dbReference type="Proteomes" id="UP000071927">
    <property type="component" value="Unassembled WGS sequence"/>
</dbReference>
<evidence type="ECO:0000256" key="1">
    <source>
        <dbReference type="SAM" id="Phobius"/>
    </source>
</evidence>
<reference evidence="2 7" key="1">
    <citation type="submission" date="2014-02" db="EMBL/GenBank/DDBJ databases">
        <authorList>
            <person name="Manrique M."/>
        </authorList>
    </citation>
    <scope>NUCLEOTIDE SEQUENCE [LARGE SCALE GENOMIC DNA]</scope>
    <source>
        <strain evidence="2 7">LMG17956</strain>
    </source>
</reference>
<evidence type="ECO:0000313" key="3">
    <source>
        <dbReference type="EMBL" id="KXT73618.1"/>
    </source>
</evidence>
<evidence type="ECO:0000313" key="10">
    <source>
        <dbReference type="Proteomes" id="UP000183629"/>
    </source>
</evidence>
<reference evidence="8 9" key="3">
    <citation type="submission" date="2016-01" db="EMBL/GenBank/DDBJ databases">
        <title>Highly variable Streptococcus oralis are common among viridans streptococci isolated from primates.</title>
        <authorList>
            <person name="Denapaite D."/>
            <person name="Rieger M."/>
            <person name="Koendgen S."/>
            <person name="Brueckner R."/>
            <person name="Ochigava I."/>
            <person name="Kappeler P."/>
            <person name="Maetz-Rensing K."/>
            <person name="Leendertz F."/>
            <person name="Hakenbeck R."/>
        </authorList>
    </citation>
    <scope>NUCLEOTIDE SEQUENCE [LARGE SCALE GENOMIC DNA]</scope>
    <source>
        <strain evidence="3 8">DD02</strain>
        <strain evidence="4 9">DD03</strain>
    </source>
</reference>
<evidence type="ECO:0000313" key="7">
    <source>
        <dbReference type="Proteomes" id="UP000027584"/>
    </source>
</evidence>
<evidence type="ECO:0000313" key="9">
    <source>
        <dbReference type="Proteomes" id="UP000071927"/>
    </source>
</evidence>
<evidence type="ECO:0000313" key="5">
    <source>
        <dbReference type="EMBL" id="SFU77039.1"/>
    </source>
</evidence>
<reference evidence="10" key="5">
    <citation type="submission" date="2016-10" db="EMBL/GenBank/DDBJ databases">
        <authorList>
            <person name="Varghese N."/>
            <person name="Submissions S."/>
        </authorList>
    </citation>
    <scope>NUCLEOTIDE SEQUENCE [LARGE SCALE GENOMIC DNA]</scope>
    <source>
        <strain evidence="10">LMG 15572</strain>
    </source>
</reference>
<reference evidence="6 11" key="6">
    <citation type="submission" date="2018-06" db="EMBL/GenBank/DDBJ databases">
        <authorList>
            <consortium name="Pathogen Informatics"/>
            <person name="Doyle S."/>
        </authorList>
    </citation>
    <scope>NUCLEOTIDE SEQUENCE [LARGE SCALE GENOMIC DNA]</scope>
    <source>
        <strain evidence="6 11">NCTC13773</strain>
    </source>
</reference>
<keyword evidence="10" id="KW-1185">Reference proteome</keyword>
<keyword evidence="1" id="KW-1133">Transmembrane helix</keyword>
<dbReference type="EMBL" id="LQOF01000017">
    <property type="protein sequence ID" value="KXT73618.1"/>
    <property type="molecule type" value="Genomic_DNA"/>
</dbReference>
<dbReference type="GeneID" id="57920776"/>
<feature type="transmembrane region" description="Helical" evidence="1">
    <location>
        <begin position="48"/>
        <end position="72"/>
    </location>
</feature>
<reference evidence="2 7" key="2">
    <citation type="submission" date="2014-05" db="EMBL/GenBank/DDBJ databases">
        <title>Genome sequence of Streptococcus gallolyticus.</title>
        <authorList>
            <person name="Del Campo R."/>
        </authorList>
    </citation>
    <scope>NUCLEOTIDE SEQUENCE [LARGE SCALE GENOMIC DNA]</scope>
    <source>
        <strain evidence="2 7">LMG17956</strain>
    </source>
</reference>
<dbReference type="OMA" id="VWKKNTR"/>
<evidence type="ECO:0000313" key="4">
    <source>
        <dbReference type="EMBL" id="KXU09746.1"/>
    </source>
</evidence>
<evidence type="ECO:0000313" key="2">
    <source>
        <dbReference type="EMBL" id="CDO18520.1"/>
    </source>
</evidence>
<dbReference type="Proteomes" id="UP000249013">
    <property type="component" value="Chromosome 1"/>
</dbReference>
<dbReference type="Proteomes" id="UP000183629">
    <property type="component" value="Unassembled WGS sequence"/>
</dbReference>
<dbReference type="PATRIC" id="fig|315405.11.peg.140"/>
<gene>
    <name evidence="2" type="ORF">BN963_SGAL_01719</name>
    <name evidence="6" type="ORF">NCTC13773_02265</name>
    <name evidence="5" type="ORF">SAMN05660328_10690</name>
    <name evidence="3" type="ORF">SGADD02_00125</name>
    <name evidence="4" type="ORF">SGADD03_00514</name>
</gene>
<proteinExistence type="predicted"/>
<evidence type="ECO:0000313" key="11">
    <source>
        <dbReference type="Proteomes" id="UP000249013"/>
    </source>
</evidence>
<dbReference type="RefSeq" id="WP_009855011.1">
    <property type="nucleotide sequence ID" value="NZ_CP054015.1"/>
</dbReference>
<dbReference type="Proteomes" id="UP000027584">
    <property type="component" value="Unassembled WGS sequence"/>
</dbReference>
<dbReference type="EMBL" id="FPBN01000006">
    <property type="protein sequence ID" value="SFU77039.1"/>
    <property type="molecule type" value="Genomic_DNA"/>
</dbReference>
<name>A0A060RHV0_9STRE</name>
<keyword evidence="1" id="KW-0472">Membrane</keyword>
<reference evidence="5" key="4">
    <citation type="submission" date="2016-10" db="EMBL/GenBank/DDBJ databases">
        <authorList>
            <person name="de Groot N.N."/>
        </authorList>
    </citation>
    <scope>NUCLEOTIDE SEQUENCE [LARGE SCALE GENOMIC DNA]</scope>
    <source>
        <strain evidence="5">LMG 15572</strain>
    </source>
</reference>
<dbReference type="EMBL" id="LS483409">
    <property type="protein sequence ID" value="SQG80434.1"/>
    <property type="molecule type" value="Genomic_DNA"/>
</dbReference>
<dbReference type="Proteomes" id="UP000070198">
    <property type="component" value="Unassembled WGS sequence"/>
</dbReference>
<dbReference type="EMBL" id="LQXV01000134">
    <property type="protein sequence ID" value="KXU09746.1"/>
    <property type="molecule type" value="Genomic_DNA"/>
</dbReference>
<sequence length="85" mass="10042">MLTRFFTISSRTLAFLEKLKTVFDSWLAPLALLLLGITYFFIEINRQVAIVLSIISLFLIFTYLILGAYLFIRIRFFLWKNGKEK</sequence>